<dbReference type="Proteomes" id="UP000440732">
    <property type="component" value="Unassembled WGS sequence"/>
</dbReference>
<dbReference type="EMBL" id="QXGE01001742">
    <property type="protein sequence ID" value="KAE9288818.1"/>
    <property type="molecule type" value="Genomic_DNA"/>
</dbReference>
<dbReference type="EMBL" id="QXFZ01001782">
    <property type="protein sequence ID" value="KAE9085040.1"/>
    <property type="molecule type" value="Genomic_DNA"/>
</dbReference>
<evidence type="ECO:0000313" key="10">
    <source>
        <dbReference type="Proteomes" id="UP000429523"/>
    </source>
</evidence>
<dbReference type="Proteomes" id="UP000429523">
    <property type="component" value="Unassembled WGS sequence"/>
</dbReference>
<gene>
    <name evidence="9" type="ORF">PF001_g20333</name>
    <name evidence="8" type="ORF">PF002_g22396</name>
    <name evidence="7" type="ORF">PF004_g20221</name>
    <name evidence="6" type="ORF">PF005_g21656</name>
    <name evidence="5" type="ORF">PF006_g19167</name>
    <name evidence="3" type="ORF">PF007_g21288</name>
    <name evidence="1" type="ORF">PF009_g21154</name>
    <name evidence="4" type="ORF">PF010_g20405</name>
    <name evidence="2" type="ORF">PF011_g20034</name>
</gene>
<sequence>MMWVCFANGALVQHPPCSRGGVTPIKDSLFGLCNRNLRQCPSSNHFALDL</sequence>
<evidence type="ECO:0000313" key="18">
    <source>
        <dbReference type="Proteomes" id="UP000488956"/>
    </source>
</evidence>
<evidence type="ECO:0000313" key="15">
    <source>
        <dbReference type="Proteomes" id="UP000441208"/>
    </source>
</evidence>
<evidence type="ECO:0000313" key="7">
    <source>
        <dbReference type="EMBL" id="KAE9196156.1"/>
    </source>
</evidence>
<evidence type="ECO:0000313" key="13">
    <source>
        <dbReference type="Proteomes" id="UP000440367"/>
    </source>
</evidence>
<evidence type="ECO:0000313" key="1">
    <source>
        <dbReference type="EMBL" id="KAE8928711.1"/>
    </source>
</evidence>
<evidence type="ECO:0000313" key="12">
    <source>
        <dbReference type="Proteomes" id="UP000437068"/>
    </source>
</evidence>
<dbReference type="Proteomes" id="UP000440367">
    <property type="component" value="Unassembled WGS sequence"/>
</dbReference>
<dbReference type="EMBL" id="QXGB01001867">
    <property type="protein sequence ID" value="KAE9184482.1"/>
    <property type="molecule type" value="Genomic_DNA"/>
</dbReference>
<dbReference type="EMBL" id="QXGD01001812">
    <property type="protein sequence ID" value="KAE9198609.1"/>
    <property type="molecule type" value="Genomic_DNA"/>
</dbReference>
<dbReference type="AlphaFoldDB" id="A0A6A3WG04"/>
<dbReference type="EMBL" id="QXGC01001782">
    <property type="protein sequence ID" value="KAE9196156.1"/>
    <property type="molecule type" value="Genomic_DNA"/>
</dbReference>
<evidence type="ECO:0000313" key="3">
    <source>
        <dbReference type="EMBL" id="KAE9085040.1"/>
    </source>
</evidence>
<evidence type="ECO:0000313" key="14">
    <source>
        <dbReference type="Proteomes" id="UP000440732"/>
    </source>
</evidence>
<keyword evidence="11" id="KW-1185">Reference proteome</keyword>
<comment type="caution">
    <text evidence="6">The sequence shown here is derived from an EMBL/GenBank/DDBJ whole genome shotgun (WGS) entry which is preliminary data.</text>
</comment>
<dbReference type="Proteomes" id="UP000441208">
    <property type="component" value="Unassembled WGS sequence"/>
</dbReference>
<organism evidence="6 11">
    <name type="scientific">Phytophthora fragariae</name>
    <dbReference type="NCBI Taxonomy" id="53985"/>
    <lineage>
        <taxon>Eukaryota</taxon>
        <taxon>Sar</taxon>
        <taxon>Stramenopiles</taxon>
        <taxon>Oomycota</taxon>
        <taxon>Peronosporomycetes</taxon>
        <taxon>Peronosporales</taxon>
        <taxon>Peronosporaceae</taxon>
        <taxon>Phytophthora</taxon>
    </lineage>
</organism>
<proteinExistence type="predicted"/>
<dbReference type="Proteomes" id="UP000433483">
    <property type="component" value="Unassembled WGS sequence"/>
</dbReference>
<protein>
    <submittedName>
        <fullName evidence="6">Uncharacterized protein</fullName>
    </submittedName>
</protein>
<evidence type="ECO:0000313" key="9">
    <source>
        <dbReference type="EMBL" id="KAE9288818.1"/>
    </source>
</evidence>
<evidence type="ECO:0000313" key="2">
    <source>
        <dbReference type="EMBL" id="KAE8986319.1"/>
    </source>
</evidence>
<dbReference type="Proteomes" id="UP000488956">
    <property type="component" value="Unassembled WGS sequence"/>
</dbReference>
<name>A0A6A3WG04_9STRA</name>
<evidence type="ECO:0000313" key="4">
    <source>
        <dbReference type="EMBL" id="KAE9085580.1"/>
    </source>
</evidence>
<dbReference type="Proteomes" id="UP000437068">
    <property type="component" value="Unassembled WGS sequence"/>
</dbReference>
<reference evidence="10 11" key="1">
    <citation type="submission" date="2018-08" db="EMBL/GenBank/DDBJ databases">
        <title>Genomic investigation of the strawberry pathogen Phytophthora fragariae indicates pathogenicity is determined by transcriptional variation in three key races.</title>
        <authorList>
            <person name="Adams T.M."/>
            <person name="Armitage A.D."/>
            <person name="Sobczyk M.K."/>
            <person name="Bates H.J."/>
            <person name="Dunwell J.M."/>
            <person name="Nellist C.F."/>
            <person name="Harrison R.J."/>
        </authorList>
    </citation>
    <scope>NUCLEOTIDE SEQUENCE [LARGE SCALE GENOMIC DNA]</scope>
    <source>
        <strain evidence="9 12">A4</strain>
        <strain evidence="8 13">BC-1</strain>
        <strain evidence="7 17">BC-23</strain>
        <strain evidence="6 11">NOV-27</strain>
        <strain evidence="5 14">NOV-5</strain>
        <strain evidence="3 15">NOV-71</strain>
        <strain evidence="1 10">NOV-9</strain>
        <strain evidence="4 18">ONT-3</strain>
        <strain evidence="2 16">SCRP245</strain>
    </source>
</reference>
<evidence type="ECO:0000313" key="16">
    <source>
        <dbReference type="Proteomes" id="UP000460718"/>
    </source>
</evidence>
<dbReference type="Proteomes" id="UP000460718">
    <property type="component" value="Unassembled WGS sequence"/>
</dbReference>
<evidence type="ECO:0000313" key="17">
    <source>
        <dbReference type="Proteomes" id="UP000476176"/>
    </source>
</evidence>
<evidence type="ECO:0000313" key="8">
    <source>
        <dbReference type="EMBL" id="KAE9198609.1"/>
    </source>
</evidence>
<evidence type="ECO:0000313" key="11">
    <source>
        <dbReference type="Proteomes" id="UP000433483"/>
    </source>
</evidence>
<evidence type="ECO:0000313" key="5">
    <source>
        <dbReference type="EMBL" id="KAE9115908.1"/>
    </source>
</evidence>
<dbReference type="EMBL" id="QXFW01001748">
    <property type="protein sequence ID" value="KAE8986319.1"/>
    <property type="molecule type" value="Genomic_DNA"/>
</dbReference>
<dbReference type="EMBL" id="QXGF01001636">
    <property type="protein sequence ID" value="KAE8928711.1"/>
    <property type="molecule type" value="Genomic_DNA"/>
</dbReference>
<dbReference type="EMBL" id="QXGA01001556">
    <property type="protein sequence ID" value="KAE9115908.1"/>
    <property type="molecule type" value="Genomic_DNA"/>
</dbReference>
<accession>A0A6A3WG04</accession>
<dbReference type="Proteomes" id="UP000476176">
    <property type="component" value="Unassembled WGS sequence"/>
</dbReference>
<evidence type="ECO:0000313" key="6">
    <source>
        <dbReference type="EMBL" id="KAE9184482.1"/>
    </source>
</evidence>
<dbReference type="EMBL" id="QXFX01001733">
    <property type="protein sequence ID" value="KAE9085580.1"/>
    <property type="molecule type" value="Genomic_DNA"/>
</dbReference>